<dbReference type="Pfam" id="PF24864">
    <property type="entry name" value="DUF7730"/>
    <property type="match status" value="1"/>
</dbReference>
<comment type="caution">
    <text evidence="2">The sequence shown here is derived from an EMBL/GenBank/DDBJ whole genome shotgun (WGS) entry which is preliminary data.</text>
</comment>
<protein>
    <recommendedName>
        <fullName evidence="1">DUF7730 domain-containing protein</fullName>
    </recommendedName>
</protein>
<keyword evidence="3" id="KW-1185">Reference proteome</keyword>
<proteinExistence type="predicted"/>
<feature type="domain" description="DUF7730" evidence="1">
    <location>
        <begin position="22"/>
        <end position="80"/>
    </location>
</feature>
<sequence>MSFSELSASGFSNYAHKRQRRFLSVRLPEVCRQIYSETATLFYRMNTFSFATEQAMRVWLKKRLPAQLEVIQRLDLLEWDDEKRVDICKDLKDTVCTNLSSLTQDELNADIIGETRWRRMEWIDERDYISTDDEDSWEQIRGDMGSDGDW</sequence>
<gene>
    <name evidence="2" type="ORF">N0V87_000788</name>
</gene>
<evidence type="ECO:0000313" key="2">
    <source>
        <dbReference type="EMBL" id="KAJ4343068.1"/>
    </source>
</evidence>
<organism evidence="2 3">
    <name type="scientific">Didymella glomerata</name>
    <dbReference type="NCBI Taxonomy" id="749621"/>
    <lineage>
        <taxon>Eukaryota</taxon>
        <taxon>Fungi</taxon>
        <taxon>Dikarya</taxon>
        <taxon>Ascomycota</taxon>
        <taxon>Pezizomycotina</taxon>
        <taxon>Dothideomycetes</taxon>
        <taxon>Pleosporomycetidae</taxon>
        <taxon>Pleosporales</taxon>
        <taxon>Pleosporineae</taxon>
        <taxon>Didymellaceae</taxon>
        <taxon>Didymella</taxon>
    </lineage>
</organism>
<dbReference type="EMBL" id="JAPEUV010000004">
    <property type="protein sequence ID" value="KAJ4343068.1"/>
    <property type="molecule type" value="Genomic_DNA"/>
</dbReference>
<dbReference type="OrthoDB" id="5413827at2759"/>
<dbReference type="PANTHER" id="PTHR38790">
    <property type="entry name" value="2EXR DOMAIN-CONTAINING PROTEIN-RELATED"/>
    <property type="match status" value="1"/>
</dbReference>
<reference evidence="2" key="1">
    <citation type="submission" date="2022-10" db="EMBL/GenBank/DDBJ databases">
        <title>Tapping the CABI collections for fungal endophytes: first genome assemblies for Collariella, Neodidymelliopsis, Ascochyta clinopodiicola, Didymella pomorum, Didymosphaeria variabile, Neocosmospora piperis and Neocucurbitaria cava.</title>
        <authorList>
            <person name="Hill R."/>
        </authorList>
    </citation>
    <scope>NUCLEOTIDE SEQUENCE</scope>
    <source>
        <strain evidence="2">IMI 360193</strain>
    </source>
</reference>
<evidence type="ECO:0000313" key="3">
    <source>
        <dbReference type="Proteomes" id="UP001140562"/>
    </source>
</evidence>
<dbReference type="AlphaFoldDB" id="A0A9W8X993"/>
<dbReference type="InterPro" id="IPR056632">
    <property type="entry name" value="DUF7730"/>
</dbReference>
<dbReference type="Proteomes" id="UP001140562">
    <property type="component" value="Unassembled WGS sequence"/>
</dbReference>
<name>A0A9W8X993_9PLEO</name>
<evidence type="ECO:0000259" key="1">
    <source>
        <dbReference type="Pfam" id="PF24864"/>
    </source>
</evidence>
<accession>A0A9W8X993</accession>